<gene>
    <name evidence="1" type="ORF">BD31_I1701</name>
</gene>
<dbReference type="RefSeq" id="WP_008298781.1">
    <property type="nucleotide sequence ID" value="NZ_AEXL02000078.1"/>
</dbReference>
<comment type="caution">
    <text evidence="1">The sequence shown here is derived from an EMBL/GenBank/DDBJ whole genome shotgun (WGS) entry which is preliminary data.</text>
</comment>
<name>I3D395_9ARCH</name>
<protein>
    <submittedName>
        <fullName evidence="1">Uncharacterized protein</fullName>
    </submittedName>
</protein>
<dbReference type="Proteomes" id="UP000003423">
    <property type="component" value="Unassembled WGS sequence"/>
</dbReference>
<dbReference type="AlphaFoldDB" id="I3D395"/>
<keyword evidence="2" id="KW-1185">Reference proteome</keyword>
<dbReference type="EMBL" id="AEXL02000078">
    <property type="protein sequence ID" value="EIJ66188.1"/>
    <property type="molecule type" value="Genomic_DNA"/>
</dbReference>
<proteinExistence type="predicted"/>
<evidence type="ECO:0000313" key="1">
    <source>
        <dbReference type="EMBL" id="EIJ66188.1"/>
    </source>
</evidence>
<reference evidence="1 2" key="1">
    <citation type="journal article" date="2012" name="J. Bacteriol.">
        <title>Genome sequence of "Candidatus Nitrosopumilus salaria" BD31, an ammonia-oxidizing archaeon from the San Francisco Bay estuary.</title>
        <authorList>
            <person name="Mosier A.C."/>
            <person name="Allen E.E."/>
            <person name="Kim M."/>
            <person name="Ferriera S."/>
            <person name="Francis C.A."/>
        </authorList>
    </citation>
    <scope>NUCLEOTIDE SEQUENCE [LARGE SCALE GENOMIC DNA]</scope>
    <source>
        <strain evidence="1 2">BD31</strain>
    </source>
</reference>
<evidence type="ECO:0000313" key="2">
    <source>
        <dbReference type="Proteomes" id="UP000003423"/>
    </source>
</evidence>
<sequence length="73" mass="8657">MVEKKNKNLNIELECEEKIISEKLRFGRVRSMMMSQLREEYGEKIANRSLARINKRISIGSKMTKIHSEEFLI</sequence>
<organism evidence="1 2">
    <name type="scientific">Candidatus Nitrosopumilus salarius BD31</name>
    <dbReference type="NCBI Taxonomy" id="859350"/>
    <lineage>
        <taxon>Archaea</taxon>
        <taxon>Nitrososphaerota</taxon>
        <taxon>Nitrososphaeria</taxon>
        <taxon>Nitrosopumilales</taxon>
        <taxon>Nitrosopumilaceae</taxon>
        <taxon>Nitrosopumilus</taxon>
    </lineage>
</organism>
<accession>I3D395</accession>
<dbReference type="PATRIC" id="fig|859350.6.peg.790"/>